<accession>A0A370QGX7</accession>
<organism evidence="2 3">
    <name type="scientific">Marinirhabdus gelatinilytica</name>
    <dbReference type="NCBI Taxonomy" id="1703343"/>
    <lineage>
        <taxon>Bacteria</taxon>
        <taxon>Pseudomonadati</taxon>
        <taxon>Bacteroidota</taxon>
        <taxon>Flavobacteriia</taxon>
        <taxon>Flavobacteriales</taxon>
        <taxon>Flavobacteriaceae</taxon>
    </lineage>
</organism>
<evidence type="ECO:0000313" key="3">
    <source>
        <dbReference type="Proteomes" id="UP000255317"/>
    </source>
</evidence>
<dbReference type="Proteomes" id="UP000255317">
    <property type="component" value="Unassembled WGS sequence"/>
</dbReference>
<dbReference type="EMBL" id="QRAO01000002">
    <property type="protein sequence ID" value="RDK87340.1"/>
    <property type="molecule type" value="Genomic_DNA"/>
</dbReference>
<sequence>MVLKMSRCFILCSCIVLFAQISKSQEIDWSANTSLLGGIGTNDALPFWFYSTTENRWGASSNSSALAEASVNYPLSENASISAMVSVYYRDDVLNELQRKELYARFRNTWLEASIGAFSMVNPTAPLSATNKNIIFSGNTRPMLGVLLQAPTPLEIGNTFALDWGLGHFEQNDDRFVSDTRIHYKRLGLWVKFNTNNKVKLQIQHFAQWGGTSPVFGELNDDFDAFVDVFTARRANEIQVEGEILNAVGNHLGSYLLDYYTETKWGGFNFYHEHLFEDGSGSGFKNFPDGVWGLAFQPNKSKWIKGVSYEFITTKDQSGPERPDGYFGNNVYRSGWSYEGLVIGLPFIGYDSSLQINEVNSPIFNNRVQVHHLAASGSVKNFSWLLKTSFVENFGTYRQPFQPSTKVRYHFINVRYNSEGWGQIETLLGWDALQTVDDNFGIGLGYSYQF</sequence>
<dbReference type="InterPro" id="IPR038636">
    <property type="entry name" value="Wzi_sf"/>
</dbReference>
<gene>
    <name evidence="2" type="ORF">C8D94_102527</name>
</gene>
<keyword evidence="3" id="KW-1185">Reference proteome</keyword>
<protein>
    <submittedName>
        <fullName evidence="2">Capsule assembly protein Wzi</fullName>
    </submittedName>
</protein>
<proteinExistence type="predicted"/>
<keyword evidence="1" id="KW-0732">Signal</keyword>
<reference evidence="2 3" key="1">
    <citation type="submission" date="2018-07" db="EMBL/GenBank/DDBJ databases">
        <title>Genomic Encyclopedia of Type Strains, Phase IV (KMG-IV): sequencing the most valuable type-strain genomes for metagenomic binning, comparative biology and taxonomic classification.</title>
        <authorList>
            <person name="Goeker M."/>
        </authorList>
    </citation>
    <scope>NUCLEOTIDE SEQUENCE [LARGE SCALE GENOMIC DNA]</scope>
    <source>
        <strain evidence="2 3">DSM 101478</strain>
    </source>
</reference>
<dbReference type="Gene3D" id="2.40.160.130">
    <property type="entry name" value="Capsule assembly protein Wzi"/>
    <property type="match status" value="1"/>
</dbReference>
<name>A0A370QGX7_9FLAO</name>
<feature type="chain" id="PRO_5016861171" evidence="1">
    <location>
        <begin position="20"/>
        <end position="450"/>
    </location>
</feature>
<evidence type="ECO:0000256" key="1">
    <source>
        <dbReference type="SAM" id="SignalP"/>
    </source>
</evidence>
<dbReference type="OrthoDB" id="596512at2"/>
<evidence type="ECO:0000313" key="2">
    <source>
        <dbReference type="EMBL" id="RDK87340.1"/>
    </source>
</evidence>
<feature type="signal peptide" evidence="1">
    <location>
        <begin position="1"/>
        <end position="19"/>
    </location>
</feature>
<dbReference type="AlphaFoldDB" id="A0A370QGX7"/>
<comment type="caution">
    <text evidence="2">The sequence shown here is derived from an EMBL/GenBank/DDBJ whole genome shotgun (WGS) entry which is preliminary data.</text>
</comment>